<dbReference type="OrthoDB" id="7757946at2"/>
<reference evidence="1 2" key="1">
    <citation type="submission" date="2018-01" db="EMBL/GenBank/DDBJ databases">
        <authorList>
            <person name="Gaut B.S."/>
            <person name="Morton B.R."/>
            <person name="Clegg M.T."/>
            <person name="Duvall M.R."/>
        </authorList>
    </citation>
    <scope>NUCLEOTIDE SEQUENCE [LARGE SCALE GENOMIC DNA]</scope>
    <source>
        <strain evidence="1 2">HR-AV</strain>
    </source>
</reference>
<dbReference type="EMBL" id="PQVF01000012">
    <property type="protein sequence ID" value="POY35261.1"/>
    <property type="molecule type" value="Genomic_DNA"/>
</dbReference>
<proteinExistence type="predicted"/>
<comment type="caution">
    <text evidence="1">The sequence shown here is derived from an EMBL/GenBank/DDBJ whole genome shotgun (WGS) entry which is preliminary data.</text>
</comment>
<evidence type="ECO:0000313" key="2">
    <source>
        <dbReference type="Proteomes" id="UP000236893"/>
    </source>
</evidence>
<gene>
    <name evidence="1" type="ORF">C3K47_15880</name>
</gene>
<sequence>MKFKRLIKANPFQKVTTQKGLKAIVAGSADYYGANSLETFSNVSGLTYTHEDAQGFLDYPTSFQPANFWFKDSGVRVWEYEETYDNWQDTYGMDSVMVFYHSGHGGMDGNGVFQLPLGGLWDNRDWAFSNRMAFANEELRYLFWSTCFSLRVSGPDNPVRTWWSPNQGGLRMLFGYETTSIDAPEYGQYFWDGWKQGKTFARAFLDASWRISHNQVPVVMAAGANASEAINRLNTERYFSRTPVTKGWYQWQWIGTLPTRSLTSELKLPKEKKAIIIDRELFNDERIAKIANQIGVPKTKAQLIQFDEKGNKLIDSKDIKLHVNNEGALNIHFGKANLNNQELINEKKAISIAERAIGDLGFNGEIELKLGNTRHVLTSGGTLNGSGTMEKASAIETIIQFRQCHKGVESVNSDHGLIAISIDNDGKITNIYNTCKKIIGETDKPRSIIDAPPANGKTSEIKTEQKFNESVKRIVNRSSSNGIPSSANYRVLREKIGYDFSGSLGLVVHQKDVEVDLDSNFSKRYKIRVPVMG</sequence>
<accession>A0A2S4ZY22</accession>
<dbReference type="Pfam" id="PF19872">
    <property type="entry name" value="DUF6345"/>
    <property type="match status" value="1"/>
</dbReference>
<keyword evidence="2" id="KW-1185">Reference proteome</keyword>
<evidence type="ECO:0000313" key="1">
    <source>
        <dbReference type="EMBL" id="POY35261.1"/>
    </source>
</evidence>
<dbReference type="AlphaFoldDB" id="A0A2S4ZY22"/>
<dbReference type="InterPro" id="IPR045926">
    <property type="entry name" value="DUF6345"/>
</dbReference>
<name>A0A2S4ZY22_9SPHI</name>
<organism evidence="1 2">
    <name type="scientific">Solitalea longa</name>
    <dbReference type="NCBI Taxonomy" id="2079460"/>
    <lineage>
        <taxon>Bacteria</taxon>
        <taxon>Pseudomonadati</taxon>
        <taxon>Bacteroidota</taxon>
        <taxon>Sphingobacteriia</taxon>
        <taxon>Sphingobacteriales</taxon>
        <taxon>Sphingobacteriaceae</taxon>
        <taxon>Solitalea</taxon>
    </lineage>
</organism>
<dbReference type="Proteomes" id="UP000236893">
    <property type="component" value="Unassembled WGS sequence"/>
</dbReference>
<protein>
    <submittedName>
        <fullName evidence="1">Uncharacterized protein</fullName>
    </submittedName>
</protein>
<dbReference type="RefSeq" id="WP_103790147.1">
    <property type="nucleotide sequence ID" value="NZ_PQVF01000012.1"/>
</dbReference>